<evidence type="ECO:0000313" key="2">
    <source>
        <dbReference type="Proteomes" id="UP000054721"/>
    </source>
</evidence>
<gene>
    <name evidence="1" type="ORF">T02_15313</name>
</gene>
<keyword evidence="2" id="KW-1185">Reference proteome</keyword>
<proteinExistence type="predicted"/>
<evidence type="ECO:0000313" key="1">
    <source>
        <dbReference type="EMBL" id="KRZ62041.1"/>
    </source>
</evidence>
<comment type="caution">
    <text evidence="1">The sequence shown here is derived from an EMBL/GenBank/DDBJ whole genome shotgun (WGS) entry which is preliminary data.</text>
</comment>
<organism evidence="1 2">
    <name type="scientific">Trichinella nativa</name>
    <dbReference type="NCBI Taxonomy" id="6335"/>
    <lineage>
        <taxon>Eukaryota</taxon>
        <taxon>Metazoa</taxon>
        <taxon>Ecdysozoa</taxon>
        <taxon>Nematoda</taxon>
        <taxon>Enoplea</taxon>
        <taxon>Dorylaimia</taxon>
        <taxon>Trichinellida</taxon>
        <taxon>Trichinellidae</taxon>
        <taxon>Trichinella</taxon>
    </lineage>
</organism>
<name>A0A0V1LR98_9BILA</name>
<dbReference type="EMBL" id="JYDW01000012">
    <property type="protein sequence ID" value="KRZ62041.1"/>
    <property type="molecule type" value="Genomic_DNA"/>
</dbReference>
<sequence length="67" mass="8163">MRYWLKLTSFVQYFVGLGKSIFLHFRSISNKLKKVVSIRVEIYYELFSIDYLIRYLIELRFAMNETA</sequence>
<dbReference type="Proteomes" id="UP000054721">
    <property type="component" value="Unassembled WGS sequence"/>
</dbReference>
<reference evidence="1 2" key="1">
    <citation type="submission" date="2015-05" db="EMBL/GenBank/DDBJ databases">
        <title>Evolution of Trichinella species and genotypes.</title>
        <authorList>
            <person name="Korhonen P.K."/>
            <person name="Edoardo P."/>
            <person name="Giuseppe L.R."/>
            <person name="Gasser R.B."/>
        </authorList>
    </citation>
    <scope>NUCLEOTIDE SEQUENCE [LARGE SCALE GENOMIC DNA]</scope>
    <source>
        <strain evidence="1">ISS10</strain>
    </source>
</reference>
<dbReference type="OrthoDB" id="5919107at2759"/>
<dbReference type="AlphaFoldDB" id="A0A0V1LR98"/>
<protein>
    <submittedName>
        <fullName evidence="1">Uncharacterized protein</fullName>
    </submittedName>
</protein>
<accession>A0A0V1LR98</accession>